<feature type="domain" description="Cobalamin-independent methionine synthase MetE C-terminal/archaeal" evidence="1">
    <location>
        <begin position="164"/>
        <end position="342"/>
    </location>
</feature>
<keyword evidence="2" id="KW-0808">Transferase</keyword>
<dbReference type="EMBL" id="DXAN01000003">
    <property type="protein sequence ID" value="HJA07977.1"/>
    <property type="molecule type" value="Genomic_DNA"/>
</dbReference>
<dbReference type="InterPro" id="IPR038071">
    <property type="entry name" value="UROD/MetE-like_sf"/>
</dbReference>
<sequence>MSNLRNMAPFRYDIVGSFLRPARLKEARARHLQGELSKEALTEVENEEIAALIAKEKAVGLKAVTDGEFRRRSWHLDFLAGLRGLTVYEFESTGFGVKTKALGTYVSSTLDFDPAHPFLDHFRFTQEQAGADATAKQTIPGPNMIYLDAVILSKQYAAHPVYRDHDAFVADLARTYQDAIQAFYDAGCRYLQLDDTSWGALFSESFRQRIQGCGYDPDALIPQFADITRQALAKRPDDMAITMHMCKGNFKSHWLYEGRYDTIASHLLGIDNFDGFFLEYDDERSGGFEPLTHLHKQKIVLGLMTTKKGDLESKDDLIARIREAERYVPLEQICISPQCGFSSTLDGNDLPEEAQWKKLALLKETADEVFGEGC</sequence>
<evidence type="ECO:0000313" key="3">
    <source>
        <dbReference type="Proteomes" id="UP000824225"/>
    </source>
</evidence>
<comment type="caution">
    <text evidence="2">The sequence shown here is derived from an EMBL/GenBank/DDBJ whole genome shotgun (WGS) entry which is preliminary data.</text>
</comment>
<evidence type="ECO:0000259" key="1">
    <source>
        <dbReference type="Pfam" id="PF01717"/>
    </source>
</evidence>
<dbReference type="PANTHER" id="PTHR43844:SF1">
    <property type="entry name" value="METHIONINE SYNTHASE"/>
    <property type="match status" value="1"/>
</dbReference>
<dbReference type="GO" id="GO:0032259">
    <property type="term" value="P:methylation"/>
    <property type="evidence" value="ECO:0007669"/>
    <property type="project" value="UniProtKB-KW"/>
</dbReference>
<dbReference type="NCBIfam" id="NF005085">
    <property type="entry name" value="PRK06520.1"/>
    <property type="match status" value="1"/>
</dbReference>
<gene>
    <name evidence="2" type="ORF">H9962_02125</name>
</gene>
<reference evidence="2" key="2">
    <citation type="submission" date="2021-04" db="EMBL/GenBank/DDBJ databases">
        <authorList>
            <person name="Gilroy R."/>
        </authorList>
    </citation>
    <scope>NUCLEOTIDE SEQUENCE</scope>
    <source>
        <strain evidence="2">CHK186-16707</strain>
    </source>
</reference>
<evidence type="ECO:0000313" key="2">
    <source>
        <dbReference type="EMBL" id="HJA07977.1"/>
    </source>
</evidence>
<proteinExistence type="predicted"/>
<keyword evidence="2" id="KW-0489">Methyltransferase</keyword>
<dbReference type="GO" id="GO:0008270">
    <property type="term" value="F:zinc ion binding"/>
    <property type="evidence" value="ECO:0007669"/>
    <property type="project" value="InterPro"/>
</dbReference>
<dbReference type="Gene3D" id="3.20.20.210">
    <property type="match status" value="1"/>
</dbReference>
<organism evidence="2 3">
    <name type="scientific">Candidatus Mailhella merdigallinarum</name>
    <dbReference type="NCBI Taxonomy" id="2838658"/>
    <lineage>
        <taxon>Bacteria</taxon>
        <taxon>Pseudomonadati</taxon>
        <taxon>Thermodesulfobacteriota</taxon>
        <taxon>Desulfovibrionia</taxon>
        <taxon>Desulfovibrionales</taxon>
        <taxon>Desulfovibrionaceae</taxon>
        <taxon>Mailhella</taxon>
    </lineage>
</organism>
<dbReference type="InterPro" id="IPR002629">
    <property type="entry name" value="Met_Synth_C/arc"/>
</dbReference>
<reference evidence="2" key="1">
    <citation type="journal article" date="2021" name="PeerJ">
        <title>Extensive microbial diversity within the chicken gut microbiome revealed by metagenomics and culture.</title>
        <authorList>
            <person name="Gilroy R."/>
            <person name="Ravi A."/>
            <person name="Getino M."/>
            <person name="Pursley I."/>
            <person name="Horton D.L."/>
            <person name="Alikhan N.F."/>
            <person name="Baker D."/>
            <person name="Gharbi K."/>
            <person name="Hall N."/>
            <person name="Watson M."/>
            <person name="Adriaenssens E.M."/>
            <person name="Foster-Nyarko E."/>
            <person name="Jarju S."/>
            <person name="Secka A."/>
            <person name="Antonio M."/>
            <person name="Oren A."/>
            <person name="Chaudhuri R.R."/>
            <person name="La Ragione R."/>
            <person name="Hildebrand F."/>
            <person name="Pallen M.J."/>
        </authorList>
    </citation>
    <scope>NUCLEOTIDE SEQUENCE</scope>
    <source>
        <strain evidence="2">CHK186-16707</strain>
    </source>
</reference>
<accession>A0A9D2HCM3</accession>
<name>A0A9D2HCM3_9BACT</name>
<dbReference type="SUPFAM" id="SSF51726">
    <property type="entry name" value="UROD/MetE-like"/>
    <property type="match status" value="1"/>
</dbReference>
<dbReference type="EC" id="2.1.1.14" evidence="2"/>
<dbReference type="PANTHER" id="PTHR43844">
    <property type="entry name" value="METHIONINE SYNTHASE"/>
    <property type="match status" value="1"/>
</dbReference>
<dbReference type="Proteomes" id="UP000824225">
    <property type="component" value="Unassembled WGS sequence"/>
</dbReference>
<protein>
    <submittedName>
        <fullName evidence="2">5-methyltetrahydropteroyltriglutamate--homocysteine S-methyltransferase</fullName>
        <ecNumber evidence="2">2.1.1.14</ecNumber>
    </submittedName>
</protein>
<dbReference type="CDD" id="cd03311">
    <property type="entry name" value="CIMS_C_terminal_like"/>
    <property type="match status" value="1"/>
</dbReference>
<dbReference type="GO" id="GO:0003871">
    <property type="term" value="F:5-methyltetrahydropteroyltriglutamate-homocysteine S-methyltransferase activity"/>
    <property type="evidence" value="ECO:0007669"/>
    <property type="project" value="UniProtKB-EC"/>
</dbReference>
<dbReference type="AlphaFoldDB" id="A0A9D2HCM3"/>
<dbReference type="Pfam" id="PF01717">
    <property type="entry name" value="Meth_synt_2"/>
    <property type="match status" value="1"/>
</dbReference>
<dbReference type="GO" id="GO:0009086">
    <property type="term" value="P:methionine biosynthetic process"/>
    <property type="evidence" value="ECO:0007669"/>
    <property type="project" value="InterPro"/>
</dbReference>